<accession>A0A5C6M165</accession>
<dbReference type="PANTHER" id="PTHR43737:SF1">
    <property type="entry name" value="DUF1501 DOMAIN-CONTAINING PROTEIN"/>
    <property type="match status" value="1"/>
</dbReference>
<dbReference type="EMBL" id="SRHE01000723">
    <property type="protein sequence ID" value="TWW08328.1"/>
    <property type="molecule type" value="Genomic_DNA"/>
</dbReference>
<dbReference type="Pfam" id="PF07394">
    <property type="entry name" value="DUF1501"/>
    <property type="match status" value="1"/>
</dbReference>
<dbReference type="SUPFAM" id="SSF53649">
    <property type="entry name" value="Alkaline phosphatase-like"/>
    <property type="match status" value="1"/>
</dbReference>
<reference evidence="1 2" key="2">
    <citation type="submission" date="2019-08" db="EMBL/GenBank/DDBJ databases">
        <authorList>
            <person name="Henke P."/>
        </authorList>
    </citation>
    <scope>NUCLEOTIDE SEQUENCE [LARGE SCALE GENOMIC DNA]</scope>
    <source>
        <strain evidence="1">Phe10_nw2017</strain>
    </source>
</reference>
<organism evidence="1 2">
    <name type="scientific">Planctomyces bekefii</name>
    <dbReference type="NCBI Taxonomy" id="1653850"/>
    <lineage>
        <taxon>Bacteria</taxon>
        <taxon>Pseudomonadati</taxon>
        <taxon>Planctomycetota</taxon>
        <taxon>Planctomycetia</taxon>
        <taxon>Planctomycetales</taxon>
        <taxon>Planctomycetaceae</taxon>
        <taxon>Planctomyces</taxon>
    </lineage>
</organism>
<protein>
    <recommendedName>
        <fullName evidence="3">DUF1501 domain-containing protein</fullName>
    </recommendedName>
</protein>
<name>A0A5C6M165_9PLAN</name>
<keyword evidence="2" id="KW-1185">Reference proteome</keyword>
<comment type="caution">
    <text evidence="1">The sequence shown here is derived from an EMBL/GenBank/DDBJ whole genome shotgun (WGS) entry which is preliminary data.</text>
</comment>
<dbReference type="InterPro" id="IPR017850">
    <property type="entry name" value="Alkaline_phosphatase_core_sf"/>
</dbReference>
<evidence type="ECO:0008006" key="3">
    <source>
        <dbReference type="Google" id="ProtNLM"/>
    </source>
</evidence>
<sequence length="245" mass="27006">NTLDFTRTLNQRHAAQHPAHQQLEGRIASYELAYRMQSAAIDVGELAHESPHTLDAYGLNSPNSSLATYGRMCLLSRRLIEKGVRFVQVCNAVDKLGWDGHDNNTDYNIRNAAQTDQPIAALLQDLDQRGLLDSTLVLWAGEFGRTPMMQGSSGRNHNPYGFTIWMAGAGIQAGNVIGATDEIGLRAVESPQSVKNLHATLLTALGLHPDELCFEHLGRQERLTGVAESWEVIPGVLRHTRQNHP</sequence>
<dbReference type="Proteomes" id="UP000321083">
    <property type="component" value="Unassembled WGS sequence"/>
</dbReference>
<gene>
    <name evidence="1" type="ORF">E3A20_25410</name>
</gene>
<evidence type="ECO:0000313" key="1">
    <source>
        <dbReference type="EMBL" id="TWW08328.1"/>
    </source>
</evidence>
<dbReference type="AlphaFoldDB" id="A0A5C6M165"/>
<reference evidence="1 2" key="1">
    <citation type="submission" date="2019-08" db="EMBL/GenBank/DDBJ databases">
        <title>100 year-old enigma solved: identification of Planctomyces bekefii, the type genus and species of the phylum Planctomycetes.</title>
        <authorList>
            <person name="Svetlana D.N."/>
            <person name="Overmann J."/>
        </authorList>
    </citation>
    <scope>NUCLEOTIDE SEQUENCE [LARGE SCALE GENOMIC DNA]</scope>
    <source>
        <strain evidence="1">Phe10_nw2017</strain>
    </source>
</reference>
<dbReference type="PANTHER" id="PTHR43737">
    <property type="entry name" value="BLL7424 PROTEIN"/>
    <property type="match status" value="1"/>
</dbReference>
<proteinExistence type="predicted"/>
<dbReference type="Gene3D" id="3.40.720.10">
    <property type="entry name" value="Alkaline Phosphatase, subunit A"/>
    <property type="match status" value="1"/>
</dbReference>
<feature type="non-terminal residue" evidence="1">
    <location>
        <position position="1"/>
    </location>
</feature>
<evidence type="ECO:0000313" key="2">
    <source>
        <dbReference type="Proteomes" id="UP000321083"/>
    </source>
</evidence>
<dbReference type="InterPro" id="IPR010869">
    <property type="entry name" value="DUF1501"/>
</dbReference>